<evidence type="ECO:0000259" key="11">
    <source>
        <dbReference type="Pfam" id="PF08574"/>
    </source>
</evidence>
<dbReference type="Pfam" id="PF08574">
    <property type="entry name" value="Iwr1"/>
    <property type="match status" value="1"/>
</dbReference>
<evidence type="ECO:0000256" key="4">
    <source>
        <dbReference type="ARBA" id="ARBA00010218"/>
    </source>
</evidence>
<keyword evidence="13" id="KW-1185">Reference proteome</keyword>
<feature type="non-terminal residue" evidence="12">
    <location>
        <position position="1"/>
    </location>
</feature>
<dbReference type="AlphaFoldDB" id="A0A8J5MSM2"/>
<evidence type="ECO:0000256" key="10">
    <source>
        <dbReference type="SAM" id="MobiDB-lite"/>
    </source>
</evidence>
<dbReference type="Proteomes" id="UP000747542">
    <property type="component" value="Unassembled WGS sequence"/>
</dbReference>
<organism evidence="12 13">
    <name type="scientific">Homarus americanus</name>
    <name type="common">American lobster</name>
    <dbReference type="NCBI Taxonomy" id="6706"/>
    <lineage>
        <taxon>Eukaryota</taxon>
        <taxon>Metazoa</taxon>
        <taxon>Ecdysozoa</taxon>
        <taxon>Arthropoda</taxon>
        <taxon>Crustacea</taxon>
        <taxon>Multicrustacea</taxon>
        <taxon>Malacostraca</taxon>
        <taxon>Eumalacostraca</taxon>
        <taxon>Eucarida</taxon>
        <taxon>Decapoda</taxon>
        <taxon>Pleocyemata</taxon>
        <taxon>Astacidea</taxon>
        <taxon>Nephropoidea</taxon>
        <taxon>Nephropidae</taxon>
        <taxon>Homarus</taxon>
    </lineage>
</organism>
<protein>
    <recommendedName>
        <fullName evidence="5">Probable RNA polymerase II nuclear localization protein SLC7A6OS</fullName>
    </recommendedName>
</protein>
<evidence type="ECO:0000313" key="12">
    <source>
        <dbReference type="EMBL" id="KAG7162067.1"/>
    </source>
</evidence>
<evidence type="ECO:0000256" key="7">
    <source>
        <dbReference type="ARBA" id="ARBA00022490"/>
    </source>
</evidence>
<reference evidence="12" key="1">
    <citation type="journal article" date="2021" name="Sci. Adv.">
        <title>The American lobster genome reveals insights on longevity, neural, and immune adaptations.</title>
        <authorList>
            <person name="Polinski J.M."/>
            <person name="Zimin A.V."/>
            <person name="Clark K.F."/>
            <person name="Kohn A.B."/>
            <person name="Sadowski N."/>
            <person name="Timp W."/>
            <person name="Ptitsyn A."/>
            <person name="Khanna P."/>
            <person name="Romanova D.Y."/>
            <person name="Williams P."/>
            <person name="Greenwood S.J."/>
            <person name="Moroz L.L."/>
            <person name="Walt D.R."/>
            <person name="Bodnar A.G."/>
        </authorList>
    </citation>
    <scope>NUCLEOTIDE SEQUENCE</scope>
    <source>
        <strain evidence="12">GMGI-L3</strain>
    </source>
</reference>
<feature type="region of interest" description="Disordered" evidence="10">
    <location>
        <begin position="274"/>
        <end position="304"/>
    </location>
</feature>
<evidence type="ECO:0000313" key="13">
    <source>
        <dbReference type="Proteomes" id="UP000747542"/>
    </source>
</evidence>
<proteinExistence type="inferred from homology"/>
<feature type="domain" description="Transcription factor Iwr1" evidence="11">
    <location>
        <begin position="256"/>
        <end position="299"/>
    </location>
</feature>
<dbReference type="EMBL" id="JAHLQT010028027">
    <property type="protein sequence ID" value="KAG7162067.1"/>
    <property type="molecule type" value="Genomic_DNA"/>
</dbReference>
<feature type="compositionally biased region" description="Basic and acidic residues" evidence="10">
    <location>
        <begin position="86"/>
        <end position="110"/>
    </location>
</feature>
<feature type="region of interest" description="Disordered" evidence="10">
    <location>
        <begin position="86"/>
        <end position="183"/>
    </location>
</feature>
<evidence type="ECO:0000256" key="8">
    <source>
        <dbReference type="ARBA" id="ARBA00022927"/>
    </source>
</evidence>
<feature type="compositionally biased region" description="Basic and acidic residues" evidence="10">
    <location>
        <begin position="125"/>
        <end position="146"/>
    </location>
</feature>
<dbReference type="PANTHER" id="PTHR31196">
    <property type="entry name" value="RNA POLYMERASE II NUCLEAR LOCALIZATION PROTEIN SLC7A6OS-RELATED"/>
    <property type="match status" value="1"/>
</dbReference>
<accession>A0A8J5MSM2</accession>
<evidence type="ECO:0000256" key="6">
    <source>
        <dbReference type="ARBA" id="ARBA00022448"/>
    </source>
</evidence>
<feature type="compositionally biased region" description="Basic and acidic residues" evidence="10">
    <location>
        <begin position="153"/>
        <end position="170"/>
    </location>
</feature>
<evidence type="ECO:0000256" key="1">
    <source>
        <dbReference type="ARBA" id="ARBA00003202"/>
    </source>
</evidence>
<dbReference type="GO" id="GO:0032502">
    <property type="term" value="P:developmental process"/>
    <property type="evidence" value="ECO:0007669"/>
    <property type="project" value="TreeGrafter"/>
</dbReference>
<comment type="function">
    <text evidence="1">Directs RNA polymerase II nuclear import.</text>
</comment>
<dbReference type="PANTHER" id="PTHR31196:SF2">
    <property type="entry name" value="RNA POLYMERASE II NUCLEAR LOCALIZATION PROTEIN SLC7A6OS-RELATED"/>
    <property type="match status" value="1"/>
</dbReference>
<comment type="similarity">
    <text evidence="4">Belongs to the IWR1/SLC7A6OS family.</text>
</comment>
<dbReference type="GO" id="GO:0015031">
    <property type="term" value="P:protein transport"/>
    <property type="evidence" value="ECO:0007669"/>
    <property type="project" value="UniProtKB-KW"/>
</dbReference>
<gene>
    <name evidence="12" type="ORF">Hamer_G023970</name>
</gene>
<evidence type="ECO:0000256" key="9">
    <source>
        <dbReference type="ARBA" id="ARBA00023242"/>
    </source>
</evidence>
<feature type="compositionally biased region" description="Acidic residues" evidence="10">
    <location>
        <begin position="274"/>
        <end position="288"/>
    </location>
</feature>
<dbReference type="InterPro" id="IPR013883">
    <property type="entry name" value="TF_Iwr1_dom"/>
</dbReference>
<sequence length="351" mass="40725">MATLIRIKRLFNEDPTDSIVVKSKRRRIEDEAAETSGDIFTPTILKRVATVSSKEEHLEPEVLKELQKEFKKGWQLREQYKRLDKVGAHRDAARRETKQRIKNKREEAHASHRPTLSLNIITRIIPEDKGKDQQQKRGREGEKDEGANCAMKVKPEDKGKDQQQKRGREEEKDEGANCAPPPLSTVEDIKYYDTELSSKKGWLDHIRGVIQKFPDWFHKIFISQDITVKLFVTLKIFFRGLNAALNPLLPLLEVFVDEVEEHLLILISTHELSDDDDKYEDDDDENDENNWRNDYPEEDDSSDECGYVRLGSAVLKPRRNGSLKLHCSFVENDPEVPLMLYDLYCCCIPMC</sequence>
<dbReference type="GO" id="GO:0005737">
    <property type="term" value="C:cytoplasm"/>
    <property type="evidence" value="ECO:0007669"/>
    <property type="project" value="UniProtKB-SubCell"/>
</dbReference>
<keyword evidence="8" id="KW-0653">Protein transport</keyword>
<keyword evidence="9" id="KW-0539">Nucleus</keyword>
<dbReference type="GO" id="GO:0005634">
    <property type="term" value="C:nucleus"/>
    <property type="evidence" value="ECO:0007669"/>
    <property type="project" value="UniProtKB-SubCell"/>
</dbReference>
<name>A0A8J5MSM2_HOMAM</name>
<keyword evidence="7" id="KW-0963">Cytoplasm</keyword>
<comment type="caution">
    <text evidence="12">The sequence shown here is derived from an EMBL/GenBank/DDBJ whole genome shotgun (WGS) entry which is preliminary data.</text>
</comment>
<evidence type="ECO:0000256" key="2">
    <source>
        <dbReference type="ARBA" id="ARBA00004123"/>
    </source>
</evidence>
<comment type="subcellular location">
    <subcellularLocation>
        <location evidence="3">Cytoplasm</location>
    </subcellularLocation>
    <subcellularLocation>
        <location evidence="2">Nucleus</location>
    </subcellularLocation>
</comment>
<evidence type="ECO:0000256" key="3">
    <source>
        <dbReference type="ARBA" id="ARBA00004496"/>
    </source>
</evidence>
<keyword evidence="6" id="KW-0813">Transport</keyword>
<dbReference type="InterPro" id="IPR040218">
    <property type="entry name" value="SLC7A6OS"/>
</dbReference>
<evidence type="ECO:0000256" key="5">
    <source>
        <dbReference type="ARBA" id="ARBA00017036"/>
    </source>
</evidence>